<dbReference type="OrthoDB" id="6445376at2"/>
<proteinExistence type="predicted"/>
<evidence type="ECO:0000313" key="1">
    <source>
        <dbReference type="EMBL" id="AKH63869.1"/>
    </source>
</evidence>
<evidence type="ECO:0000313" key="2">
    <source>
        <dbReference type="Proteomes" id="UP000034866"/>
    </source>
</evidence>
<dbReference type="Proteomes" id="UP000034866">
    <property type="component" value="Chromosome"/>
</dbReference>
<protein>
    <submittedName>
        <fullName evidence="1">Uncharacterized protein</fullName>
    </submittedName>
</protein>
<reference evidence="1 2" key="1">
    <citation type="journal article" date="2015" name="J. Biotechnol.">
        <title>Complete genome sequence of Photorhabdus temperata subsp. thracensis 39-8(T), an entomopathogenic bacterium for the improved commercial bioinsecticide.</title>
        <authorList>
            <person name="Kwak Y."/>
            <person name="Shin J.H."/>
        </authorList>
    </citation>
    <scope>NUCLEOTIDE SEQUENCE [LARGE SCALE GENOMIC DNA]</scope>
    <source>
        <strain evidence="1 2">DSM 15199</strain>
    </source>
</reference>
<dbReference type="EMBL" id="CP011104">
    <property type="protein sequence ID" value="AKH63869.1"/>
    <property type="molecule type" value="Genomic_DNA"/>
</dbReference>
<accession>A0A0F7LKZ4</accession>
<gene>
    <name evidence="1" type="ORF">VY86_11560</name>
</gene>
<name>A0A0F7LKZ4_9GAMM</name>
<organism evidence="1 2">
    <name type="scientific">Photorhabdus thracensis</name>
    <dbReference type="NCBI Taxonomy" id="230089"/>
    <lineage>
        <taxon>Bacteria</taxon>
        <taxon>Pseudomonadati</taxon>
        <taxon>Pseudomonadota</taxon>
        <taxon>Gammaproteobacteria</taxon>
        <taxon>Enterobacterales</taxon>
        <taxon>Morganellaceae</taxon>
        <taxon>Photorhabdus</taxon>
    </lineage>
</organism>
<dbReference type="PATRIC" id="fig|230089.6.peg.2574"/>
<reference evidence="2" key="2">
    <citation type="submission" date="2015-03" db="EMBL/GenBank/DDBJ databases">
        <title>Genome sequence of Azospirillum thiophilum strain DSM 21654T.</title>
        <authorList>
            <person name="Kwak Y."/>
            <person name="Shin J.-H."/>
        </authorList>
    </citation>
    <scope>NUCLEOTIDE SEQUENCE [LARGE SCALE GENOMIC DNA]</scope>
    <source>
        <strain evidence="2">DSM 15199</strain>
    </source>
</reference>
<dbReference type="RefSeq" id="WP_046975049.1">
    <property type="nucleotide sequence ID" value="NZ_CP011104.1"/>
</dbReference>
<dbReference type="AlphaFoldDB" id="A0A0F7LKZ4"/>
<dbReference type="KEGG" id="ptt:VY86_11560"/>
<sequence length="90" mass="9998">MKNINDVINLILDNDLIAIEHENNSDTTNATMHISIIGGKRRVEYYPTTGMVYSNAVKGLYPKVKMPKAGIKAGHEHTLTAIHPKKTLAR</sequence>
<keyword evidence="2" id="KW-1185">Reference proteome</keyword>